<reference evidence="8 9" key="1">
    <citation type="submission" date="2018-10" db="EMBL/GenBank/DDBJ databases">
        <title>Natrarchaeobius chitinivorans gen. nov., sp. nov., and Natrarchaeobius haloalkaliphilus sp. nov., alkaliphilic, chitin-utilizing haloarchaea from hypersaline alkaline lakes.</title>
        <authorList>
            <person name="Sorokin D.Y."/>
            <person name="Elcheninov A.G."/>
            <person name="Kostrikina N.A."/>
            <person name="Bale N.J."/>
            <person name="Sinninghe Damste J.S."/>
            <person name="Khijniak T.V."/>
            <person name="Kublanov I.V."/>
            <person name="Toshchakov S.V."/>
        </authorList>
    </citation>
    <scope>NUCLEOTIDE SEQUENCE [LARGE SCALE GENOMIC DNA]</scope>
    <source>
        <strain evidence="8 9">AArcht-Sl</strain>
    </source>
</reference>
<dbReference type="InterPro" id="IPR011006">
    <property type="entry name" value="CheY-like_superfamily"/>
</dbReference>
<dbReference type="Gene3D" id="1.10.287.130">
    <property type="match status" value="1"/>
</dbReference>
<dbReference type="SUPFAM" id="SSF55781">
    <property type="entry name" value="GAF domain-like"/>
    <property type="match status" value="1"/>
</dbReference>
<evidence type="ECO:0000256" key="2">
    <source>
        <dbReference type="ARBA" id="ARBA00012438"/>
    </source>
</evidence>
<keyword evidence="5" id="KW-0418">Kinase</keyword>
<sequence>MESVKPTLLIVSDSPDRPEFEEAIGRTGLTLEVRTAGDIPSATTIIESEQVDCIVSAYEIPDENGRLYMGGLRLLEYVRREHGELPFIIFTFVVNEDSVRRATTNGVTAYIRDIEGENVVGQLSYHINSAISRRLTERRADEQARINEIIRDVNDSLVREQVRDEMIRRISLELTTDDVYRTAGFVFLDRETERIDTWTSGDTASLNEGERTTELVSQTLESGSVTTNSTSPPRIAIPVVYEETRYGVLVLETNASHVFYETERAVLGELGETIGHALNAIDVRNSLVDRERELSEQKEQLEQFASIVTHEIRNPLNVAKGNLAALQEEHDDEGEDPEFEYIERSLERIDTIVDDILALVRTNASLDVRTTALERVVEEAWDTVETDDAILEIGDGRAVEADPSQLRRLFENLFRNSIEHATPPDGRLTVSVYVDGDAIVVQDDGVGIDEAILDDIFEMGMTGAGYGTGLGMAIVSDLAERHGWTVTASNYEDGARFRIRGLETKGVDRE</sequence>
<keyword evidence="9" id="KW-1185">Reference proteome</keyword>
<dbReference type="SUPFAM" id="SSF55874">
    <property type="entry name" value="ATPase domain of HSP90 chaperone/DNA topoisomerase II/histidine kinase"/>
    <property type="match status" value="1"/>
</dbReference>
<dbReference type="SUPFAM" id="SSF47384">
    <property type="entry name" value="Homodimeric domain of signal transducing histidine kinase"/>
    <property type="match status" value="1"/>
</dbReference>
<evidence type="ECO:0000256" key="3">
    <source>
        <dbReference type="ARBA" id="ARBA00022553"/>
    </source>
</evidence>
<comment type="caution">
    <text evidence="8">The sequence shown here is derived from an EMBL/GenBank/DDBJ whole genome shotgun (WGS) entry which is preliminary data.</text>
</comment>
<evidence type="ECO:0000256" key="5">
    <source>
        <dbReference type="ARBA" id="ARBA00022777"/>
    </source>
</evidence>
<dbReference type="SUPFAM" id="SSF52172">
    <property type="entry name" value="CheY-like"/>
    <property type="match status" value="1"/>
</dbReference>
<dbReference type="EMBL" id="REFY01000006">
    <property type="protein sequence ID" value="RQG86909.1"/>
    <property type="molecule type" value="Genomic_DNA"/>
</dbReference>
<dbReference type="Proteomes" id="UP000273828">
    <property type="component" value="Unassembled WGS sequence"/>
</dbReference>
<dbReference type="Gene3D" id="3.40.50.2300">
    <property type="match status" value="1"/>
</dbReference>
<organism evidence="8 9">
    <name type="scientific">Natrarchaeobius halalkaliphilus</name>
    <dbReference type="NCBI Taxonomy" id="1679091"/>
    <lineage>
        <taxon>Archaea</taxon>
        <taxon>Methanobacteriati</taxon>
        <taxon>Methanobacteriota</taxon>
        <taxon>Stenosarchaea group</taxon>
        <taxon>Halobacteria</taxon>
        <taxon>Halobacteriales</taxon>
        <taxon>Natrialbaceae</taxon>
        <taxon>Natrarchaeobius</taxon>
    </lineage>
</organism>
<dbReference type="AlphaFoldDB" id="A0A3N6LID0"/>
<evidence type="ECO:0000313" key="8">
    <source>
        <dbReference type="EMBL" id="RQG86909.1"/>
    </source>
</evidence>
<dbReference type="PROSITE" id="PS50109">
    <property type="entry name" value="HIS_KIN"/>
    <property type="match status" value="1"/>
</dbReference>
<keyword evidence="6" id="KW-0902">Two-component regulatory system</keyword>
<dbReference type="InterPro" id="IPR004358">
    <property type="entry name" value="Sig_transdc_His_kin-like_C"/>
</dbReference>
<name>A0A3N6LID0_9EURY</name>
<protein>
    <recommendedName>
        <fullName evidence="2">histidine kinase</fullName>
        <ecNumber evidence="2">2.7.13.3</ecNumber>
    </recommendedName>
</protein>
<dbReference type="SMART" id="SM00387">
    <property type="entry name" value="HATPase_c"/>
    <property type="match status" value="1"/>
</dbReference>
<keyword evidence="4" id="KW-0808">Transferase</keyword>
<evidence type="ECO:0000256" key="6">
    <source>
        <dbReference type="ARBA" id="ARBA00023012"/>
    </source>
</evidence>
<dbReference type="PANTHER" id="PTHR43711:SF1">
    <property type="entry name" value="HISTIDINE KINASE 1"/>
    <property type="match status" value="1"/>
</dbReference>
<dbReference type="EC" id="2.7.13.3" evidence="2"/>
<proteinExistence type="predicted"/>
<comment type="catalytic activity">
    <reaction evidence="1">
        <text>ATP + protein L-histidine = ADP + protein N-phospho-L-histidine.</text>
        <dbReference type="EC" id="2.7.13.3"/>
    </reaction>
</comment>
<dbReference type="InterPro" id="IPR005467">
    <property type="entry name" value="His_kinase_dom"/>
</dbReference>
<dbReference type="InterPro" id="IPR036890">
    <property type="entry name" value="HATPase_C_sf"/>
</dbReference>
<keyword evidence="3" id="KW-0597">Phosphoprotein</keyword>
<evidence type="ECO:0000256" key="4">
    <source>
        <dbReference type="ARBA" id="ARBA00022679"/>
    </source>
</evidence>
<gene>
    <name evidence="8" type="ORF">EA462_14715</name>
</gene>
<dbReference type="Pfam" id="PF02518">
    <property type="entry name" value="HATPase_c"/>
    <property type="match status" value="1"/>
</dbReference>
<dbReference type="InterPro" id="IPR003661">
    <property type="entry name" value="HisK_dim/P_dom"/>
</dbReference>
<dbReference type="Gene3D" id="3.30.565.10">
    <property type="entry name" value="Histidine kinase-like ATPase, C-terminal domain"/>
    <property type="match status" value="1"/>
</dbReference>
<dbReference type="GO" id="GO:0000155">
    <property type="term" value="F:phosphorelay sensor kinase activity"/>
    <property type="evidence" value="ECO:0007669"/>
    <property type="project" value="InterPro"/>
</dbReference>
<dbReference type="Pfam" id="PF00512">
    <property type="entry name" value="HisKA"/>
    <property type="match status" value="1"/>
</dbReference>
<dbReference type="InterPro" id="IPR003594">
    <property type="entry name" value="HATPase_dom"/>
</dbReference>
<dbReference type="RefSeq" id="WP_124179308.1">
    <property type="nucleotide sequence ID" value="NZ_REFY01000006.1"/>
</dbReference>
<dbReference type="OrthoDB" id="8127at2157"/>
<evidence type="ECO:0000313" key="9">
    <source>
        <dbReference type="Proteomes" id="UP000273828"/>
    </source>
</evidence>
<evidence type="ECO:0000259" key="7">
    <source>
        <dbReference type="PROSITE" id="PS50109"/>
    </source>
</evidence>
<dbReference type="SMART" id="SM00388">
    <property type="entry name" value="HisKA"/>
    <property type="match status" value="1"/>
</dbReference>
<dbReference type="InterPro" id="IPR036097">
    <property type="entry name" value="HisK_dim/P_sf"/>
</dbReference>
<dbReference type="CDD" id="cd00075">
    <property type="entry name" value="HATPase"/>
    <property type="match status" value="1"/>
</dbReference>
<evidence type="ECO:0000256" key="1">
    <source>
        <dbReference type="ARBA" id="ARBA00000085"/>
    </source>
</evidence>
<accession>A0A3N6LID0</accession>
<dbReference type="PANTHER" id="PTHR43711">
    <property type="entry name" value="TWO-COMPONENT HISTIDINE KINASE"/>
    <property type="match status" value="1"/>
</dbReference>
<dbReference type="CDD" id="cd00082">
    <property type="entry name" value="HisKA"/>
    <property type="match status" value="1"/>
</dbReference>
<feature type="domain" description="Histidine kinase" evidence="7">
    <location>
        <begin position="307"/>
        <end position="500"/>
    </location>
</feature>
<dbReference type="InterPro" id="IPR050736">
    <property type="entry name" value="Sensor_HK_Regulatory"/>
</dbReference>
<dbReference type="PRINTS" id="PR00344">
    <property type="entry name" value="BCTRLSENSOR"/>
</dbReference>